<accession>B2RKF0</accession>
<dbReference type="EMBL" id="AP009380">
    <property type="protein sequence ID" value="BAG33845.1"/>
    <property type="molecule type" value="Genomic_DNA"/>
</dbReference>
<name>B2RKF0_PORG3</name>
<proteinExistence type="predicted"/>
<evidence type="ECO:0000313" key="3">
    <source>
        <dbReference type="Proteomes" id="UP000008842"/>
    </source>
</evidence>
<protein>
    <submittedName>
        <fullName evidence="2">Uncharacterized protein</fullName>
    </submittedName>
</protein>
<dbReference type="KEGG" id="pgn:PGN_1326"/>
<feature type="transmembrane region" description="Helical" evidence="1">
    <location>
        <begin position="89"/>
        <end position="111"/>
    </location>
</feature>
<keyword evidence="1" id="KW-0472">Membrane</keyword>
<keyword evidence="1" id="KW-0812">Transmembrane</keyword>
<dbReference type="AlphaFoldDB" id="B2RKF0"/>
<sequence>MMMWISSKRVKDRSAGVATEKENKPRMSKLSKFFLLLGILSVIIFLVFSYFEISQYRILYFITVIAIIAFFIYATRITIKSPFTKERNIWIIVGFSVLILLSIITPLVIPLNFQSQYSFALTMAGVLLTLLGLFVSVQVLIALDRNRTTEIEEYLRELRRIVRNATPGDHVYIIAPTFCPGYIGDNKILLDDLYRIMESQAHKGVVFHWTYLKVGARRRDIPDGAADYIDKAMENCHHWDLIKMFLKEEYNQIKDKHKERSFINGHLDLIYQKGGANQEQDGNNVLAEEGYWIRLLCKITKTGISGCKSYQNDAKESSEDNQSSVCELDKSKYLEYLNDDKTSFAGFFLVANTIKGDYYIGTFIHDDKTKFEGNIFNNKHIKDSMESFIETFCDKNRLNPCPNKSPK</sequence>
<feature type="transmembrane region" description="Helical" evidence="1">
    <location>
        <begin position="117"/>
        <end position="143"/>
    </location>
</feature>
<dbReference type="Proteomes" id="UP000008842">
    <property type="component" value="Chromosome"/>
</dbReference>
<organism evidence="2 3">
    <name type="scientific">Porphyromonas gingivalis (strain ATCC 33277 / DSM 20709 / CIP 103683 / JCM 12257 / NCTC 11834 / 2561)</name>
    <dbReference type="NCBI Taxonomy" id="431947"/>
    <lineage>
        <taxon>Bacteria</taxon>
        <taxon>Pseudomonadati</taxon>
        <taxon>Bacteroidota</taxon>
        <taxon>Bacteroidia</taxon>
        <taxon>Bacteroidales</taxon>
        <taxon>Porphyromonadaceae</taxon>
        <taxon>Porphyromonas</taxon>
    </lineage>
</organism>
<feature type="transmembrane region" description="Helical" evidence="1">
    <location>
        <begin position="57"/>
        <end position="77"/>
    </location>
</feature>
<reference evidence="2 3" key="1">
    <citation type="journal article" date="2008" name="DNA Res.">
        <title>Determination of the genome sequence of Porphyromonas gingivalis strain ATCC 33277 and genomic comparison with strain W83 revealed extensive genome rearrangements in P. gingivalis.</title>
        <authorList>
            <person name="Naito M."/>
            <person name="Hirakawa H."/>
            <person name="Yamashita A."/>
            <person name="Ohara N."/>
            <person name="Shoji M."/>
            <person name="Yukitake H."/>
            <person name="Nakayama K."/>
            <person name="Toh H."/>
            <person name="Yoshimura F."/>
            <person name="Kuhara S."/>
            <person name="Hattori M."/>
            <person name="Hayashi T."/>
            <person name="Nakayama K."/>
        </authorList>
    </citation>
    <scope>NUCLEOTIDE SEQUENCE [LARGE SCALE GENOMIC DNA]</scope>
    <source>
        <strain evidence="3">ATCC 33277 / DSM 20709 / CIP 103683 / JCM 12257 / NCTC 11834 / 2561</strain>
    </source>
</reference>
<gene>
    <name evidence="2" type="ordered locus">PGN_1326</name>
</gene>
<evidence type="ECO:0000256" key="1">
    <source>
        <dbReference type="SAM" id="Phobius"/>
    </source>
</evidence>
<keyword evidence="1" id="KW-1133">Transmembrane helix</keyword>
<dbReference type="HOGENOM" id="CLU_675894_0_0_10"/>
<feature type="transmembrane region" description="Helical" evidence="1">
    <location>
        <begin position="33"/>
        <end position="51"/>
    </location>
</feature>
<evidence type="ECO:0000313" key="2">
    <source>
        <dbReference type="EMBL" id="BAG33845.1"/>
    </source>
</evidence>